<accession>A0A645BAS7</accession>
<name>A0A645BAS7_9ZZZZ</name>
<dbReference type="Gene3D" id="3.40.50.2000">
    <property type="entry name" value="Glycogen Phosphorylase B"/>
    <property type="match status" value="1"/>
</dbReference>
<evidence type="ECO:0008006" key="2">
    <source>
        <dbReference type="Google" id="ProtNLM"/>
    </source>
</evidence>
<protein>
    <recommendedName>
        <fullName evidence="2">Glycosyltransferase subfamily 4-like N-terminal domain-containing protein</fullName>
    </recommendedName>
</protein>
<sequence length="388" mass="44843">MVKKIAIVSPNTDTFTNPTMSALFKLLQDKDVKVYLFGPRQFPGCPDSLTNIVHIPSLFKLNLFRNPRYYIKHWLSYCRVIRILKKEKIRVLLGVDPLGIIIGGRIKRFPGMKIHLSYLSFEIFFTQELNGHYLKLKNKEIKYSSAVDSLLVQDEKRLELLLQENKIQLPDGKIALVPVSPLKIEVPEKPDLHAKLNIPREKKLAVYSGSVGEWCGTKAIIEAFHKGYWNKDFWLVFHTRNPIDINNEYYAELHRLDADETIPFTLHPHPFEGFGELAVFLSSFDLAFALYYPNNQNPYYGKNMKEIGFSSGKFSMYMMLGLPTIVTNCEIYGKLIKEYRFGAVINNIDQLKNISENDYSKEDAFALYHDLLEPEKALKAYMRMLGNI</sequence>
<evidence type="ECO:0000313" key="1">
    <source>
        <dbReference type="EMBL" id="MPM62148.1"/>
    </source>
</evidence>
<reference evidence="1" key="1">
    <citation type="submission" date="2019-08" db="EMBL/GenBank/DDBJ databases">
        <authorList>
            <person name="Kucharzyk K."/>
            <person name="Murdoch R.W."/>
            <person name="Higgins S."/>
            <person name="Loffler F."/>
        </authorList>
    </citation>
    <scope>NUCLEOTIDE SEQUENCE</scope>
</reference>
<dbReference type="AlphaFoldDB" id="A0A645BAS7"/>
<proteinExistence type="predicted"/>
<comment type="caution">
    <text evidence="1">The sequence shown here is derived from an EMBL/GenBank/DDBJ whole genome shotgun (WGS) entry which is preliminary data.</text>
</comment>
<dbReference type="SUPFAM" id="SSF53756">
    <property type="entry name" value="UDP-Glycosyltransferase/glycogen phosphorylase"/>
    <property type="match status" value="1"/>
</dbReference>
<dbReference type="EMBL" id="VSSQ01018713">
    <property type="protein sequence ID" value="MPM62148.1"/>
    <property type="molecule type" value="Genomic_DNA"/>
</dbReference>
<organism evidence="1">
    <name type="scientific">bioreactor metagenome</name>
    <dbReference type="NCBI Taxonomy" id="1076179"/>
    <lineage>
        <taxon>unclassified sequences</taxon>
        <taxon>metagenomes</taxon>
        <taxon>ecological metagenomes</taxon>
    </lineage>
</organism>
<gene>
    <name evidence="1" type="ORF">SDC9_109014</name>
</gene>